<dbReference type="EMBL" id="LN853219">
    <property type="protein sequence ID" value="CRY95312.1"/>
    <property type="molecule type" value="Genomic_DNA"/>
</dbReference>
<sequence>MFKFFVASALSILLIGCGNSDNSSTNSSPKPKKPKTEIQTMKAKFSSMNKCLDSIEKASKGPLRIVTDKPDEVSGLLSNSKLGFACQITETGTEGIYVSGWYMIEEEVY</sequence>
<keyword evidence="2" id="KW-0614">Plasmid</keyword>
<proteinExistence type="predicted"/>
<protein>
    <submittedName>
        <fullName evidence="2">Uncharacterized protein</fullName>
    </submittedName>
</protein>
<reference evidence="2" key="2">
    <citation type="submission" date="2015-07" db="EMBL/GenBank/DDBJ databases">
        <title>Plasmids, circular viruses and viroids from rat gut.</title>
        <authorList>
            <person name="Jorgensen T.J."/>
            <person name="Hansen M.A."/>
            <person name="Xu Z."/>
            <person name="Tabak M.A."/>
            <person name="Sorensen S.J."/>
            <person name="Hansen L.H."/>
        </authorList>
    </citation>
    <scope>NUCLEOTIDE SEQUENCE</scope>
    <source>
        <plasmid evidence="2">pRGRH0588</plasmid>
    </source>
</reference>
<dbReference type="PROSITE" id="PS51257">
    <property type="entry name" value="PROKAR_LIPOPROTEIN"/>
    <property type="match status" value="1"/>
</dbReference>
<dbReference type="AlphaFoldDB" id="A0A0H5QHE8"/>
<reference evidence="2" key="1">
    <citation type="submission" date="2015-06" db="EMBL/GenBank/DDBJ databases">
        <authorList>
            <person name="Joergensen T."/>
        </authorList>
    </citation>
    <scope>NUCLEOTIDE SEQUENCE</scope>
    <source>
        <plasmid evidence="2">pRGRH0588</plasmid>
    </source>
</reference>
<name>A0A0H5QHE8_9ZZZZ</name>
<feature type="region of interest" description="Disordered" evidence="1">
    <location>
        <begin position="18"/>
        <end position="38"/>
    </location>
</feature>
<geneLocation type="plasmid" evidence="2">
    <name>pRGRH0588</name>
</geneLocation>
<evidence type="ECO:0000256" key="1">
    <source>
        <dbReference type="SAM" id="MobiDB-lite"/>
    </source>
</evidence>
<accession>A0A0H5QHE8</accession>
<organism evidence="2">
    <name type="scientific">uncultured prokaryote</name>
    <dbReference type="NCBI Taxonomy" id="198431"/>
    <lineage>
        <taxon>unclassified sequences</taxon>
        <taxon>environmental samples</taxon>
    </lineage>
</organism>
<evidence type="ECO:0000313" key="2">
    <source>
        <dbReference type="EMBL" id="CRY95312.1"/>
    </source>
</evidence>